<evidence type="ECO:0000256" key="5">
    <source>
        <dbReference type="RuleBase" id="RU003465"/>
    </source>
</evidence>
<dbReference type="EMBL" id="VJMH01005154">
    <property type="protein sequence ID" value="KAF0699800.1"/>
    <property type="molecule type" value="Genomic_DNA"/>
</dbReference>
<sequence length="639" mass="70325">MQTRVRRTSLGLGNKELVEENALLMRQLAALEAQVQAKHDANNKLKYESQCLSETIAQMEARQADAAAKHEAMDHVFLEKGTVQQEESKRAAEKLNQAIAELDGETREFDRLTALEGELQQRHAVLQKECDEMTAKHKEELEQMKVDQYNRKRTMDANFDKFLAALDAQGLKLSFALLLEARQPIKACYVLRPFMGTQDISHFQILPTNAMTAARSAAAVRDAFEKAPVLEHVVKIDGMDVHVAGISHIGSPVLKQNQDAFFAVPLPDETLVLGVFDGHGPEVGQLAAHAAKSFFASAFRDPATLNEFLACPESTFRRLFRECHRHLWDRFRAFYTSQGVVVREDHLASSSSTPFLVKRLGRTQPFTLVQGGTTATLAVLHRRQLFIANVGDSAALLAPFSHPMNVHVHTASPSAPTFASHPPDLQHVASNNQALHEDPPRHNGNDAYCLLTGNHAADASSEHRRLLSSSLNCLYDAAHPRDRRVIGETTSRGNYVKNVRREFASLVATTSSSLHDDSLAFTRSLGDFHMHAHGLSFEPDICHVCLDDVAKGTACRLVLATDGVWDVWHYHDAAVFFSPAASVEEDGGAAPEDDAASSSMGSSTSMAVRRFLHATHTKAQTLFGDSADNMTALVVTFSP</sequence>
<evidence type="ECO:0000256" key="4">
    <source>
        <dbReference type="ARBA" id="ARBA00022912"/>
    </source>
</evidence>
<evidence type="ECO:0000313" key="10">
    <source>
        <dbReference type="Proteomes" id="UP000332933"/>
    </source>
</evidence>
<dbReference type="PANTHER" id="PTHR13832">
    <property type="entry name" value="PROTEIN PHOSPHATASE 2C"/>
    <property type="match status" value="1"/>
</dbReference>
<feature type="domain" description="PPM-type phosphatase" evidence="7">
    <location>
        <begin position="240"/>
        <end position="637"/>
    </location>
</feature>
<dbReference type="InterPro" id="IPR015655">
    <property type="entry name" value="PP2C"/>
</dbReference>
<dbReference type="GO" id="GO:0004722">
    <property type="term" value="F:protein serine/threonine phosphatase activity"/>
    <property type="evidence" value="ECO:0007669"/>
    <property type="project" value="InterPro"/>
</dbReference>
<keyword evidence="10" id="KW-1185">Reference proteome</keyword>
<dbReference type="GO" id="GO:0046872">
    <property type="term" value="F:metal ion binding"/>
    <property type="evidence" value="ECO:0007669"/>
    <property type="project" value="UniProtKB-KW"/>
</dbReference>
<gene>
    <name evidence="9" type="primary">Aste57867_9641</name>
    <name evidence="8" type="ORF">As57867_009603</name>
    <name evidence="9" type="ORF">ASTE57867_9641</name>
</gene>
<dbReference type="SMART" id="SM00332">
    <property type="entry name" value="PP2Cc"/>
    <property type="match status" value="1"/>
</dbReference>
<comment type="subcellular location">
    <subcellularLocation>
        <location evidence="1">Membrane</location>
        <topology evidence="1">Peripheral membrane protein</topology>
    </subcellularLocation>
</comment>
<dbReference type="Proteomes" id="UP000332933">
    <property type="component" value="Unassembled WGS sequence"/>
</dbReference>
<feature type="coiled-coil region" evidence="6">
    <location>
        <begin position="14"/>
        <end position="143"/>
    </location>
</feature>
<dbReference type="CDD" id="cd00143">
    <property type="entry name" value="PP2Cc"/>
    <property type="match status" value="1"/>
</dbReference>
<dbReference type="InterPro" id="IPR000222">
    <property type="entry name" value="PP2C_BS"/>
</dbReference>
<dbReference type="AlphaFoldDB" id="A0A485KNB7"/>
<dbReference type="PANTHER" id="PTHR13832:SF699">
    <property type="entry name" value="INTEGRIN-LINKED KINASE-ASSOCIATED SERINE_THREONINE PHOSPHATASE 2C"/>
    <property type="match status" value="1"/>
</dbReference>
<keyword evidence="4 5" id="KW-0904">Protein phosphatase</keyword>
<evidence type="ECO:0000256" key="3">
    <source>
        <dbReference type="ARBA" id="ARBA00022801"/>
    </source>
</evidence>
<protein>
    <submittedName>
        <fullName evidence="9">Aste57867_9641 protein</fullName>
    </submittedName>
</protein>
<proteinExistence type="inferred from homology"/>
<dbReference type="InterPro" id="IPR001932">
    <property type="entry name" value="PPM-type_phosphatase-like_dom"/>
</dbReference>
<name>A0A485KNB7_9STRA</name>
<dbReference type="Gene3D" id="3.60.40.10">
    <property type="entry name" value="PPM-type phosphatase domain"/>
    <property type="match status" value="1"/>
</dbReference>
<evidence type="ECO:0000259" key="7">
    <source>
        <dbReference type="PROSITE" id="PS51746"/>
    </source>
</evidence>
<keyword evidence="2" id="KW-0479">Metal-binding</keyword>
<dbReference type="GO" id="GO:0016020">
    <property type="term" value="C:membrane"/>
    <property type="evidence" value="ECO:0007669"/>
    <property type="project" value="UniProtKB-SubCell"/>
</dbReference>
<evidence type="ECO:0000313" key="9">
    <source>
        <dbReference type="EMBL" id="VFT86520.1"/>
    </source>
</evidence>
<dbReference type="PROSITE" id="PS51746">
    <property type="entry name" value="PPM_2"/>
    <property type="match status" value="1"/>
</dbReference>
<organism evidence="9 10">
    <name type="scientific">Aphanomyces stellatus</name>
    <dbReference type="NCBI Taxonomy" id="120398"/>
    <lineage>
        <taxon>Eukaryota</taxon>
        <taxon>Sar</taxon>
        <taxon>Stramenopiles</taxon>
        <taxon>Oomycota</taxon>
        <taxon>Saprolegniomycetes</taxon>
        <taxon>Saprolegniales</taxon>
        <taxon>Verrucalvaceae</taxon>
        <taxon>Aphanomyces</taxon>
    </lineage>
</organism>
<evidence type="ECO:0000256" key="2">
    <source>
        <dbReference type="ARBA" id="ARBA00022723"/>
    </source>
</evidence>
<reference evidence="9 10" key="1">
    <citation type="submission" date="2019-03" db="EMBL/GenBank/DDBJ databases">
        <authorList>
            <person name="Gaulin E."/>
            <person name="Dumas B."/>
        </authorList>
    </citation>
    <scope>NUCLEOTIDE SEQUENCE [LARGE SCALE GENOMIC DNA]</scope>
    <source>
        <strain evidence="9">CBS 568.67</strain>
    </source>
</reference>
<dbReference type="SUPFAM" id="SSF81606">
    <property type="entry name" value="PP2C-like"/>
    <property type="match status" value="1"/>
</dbReference>
<dbReference type="Pfam" id="PF00481">
    <property type="entry name" value="PP2C"/>
    <property type="match status" value="2"/>
</dbReference>
<dbReference type="PROSITE" id="PS01032">
    <property type="entry name" value="PPM_1"/>
    <property type="match status" value="1"/>
</dbReference>
<evidence type="ECO:0000256" key="1">
    <source>
        <dbReference type="ARBA" id="ARBA00004170"/>
    </source>
</evidence>
<dbReference type="InterPro" id="IPR036457">
    <property type="entry name" value="PPM-type-like_dom_sf"/>
</dbReference>
<comment type="similarity">
    <text evidence="5">Belongs to the PP2C family.</text>
</comment>
<accession>A0A485KNB7</accession>
<evidence type="ECO:0000256" key="6">
    <source>
        <dbReference type="SAM" id="Coils"/>
    </source>
</evidence>
<dbReference type="EMBL" id="CAADRA010005175">
    <property type="protein sequence ID" value="VFT86520.1"/>
    <property type="molecule type" value="Genomic_DNA"/>
</dbReference>
<reference evidence="8" key="2">
    <citation type="submission" date="2019-06" db="EMBL/GenBank/DDBJ databases">
        <title>Genomics analysis of Aphanomyces spp. identifies a new class of oomycete effector associated with host adaptation.</title>
        <authorList>
            <person name="Gaulin E."/>
        </authorList>
    </citation>
    <scope>NUCLEOTIDE SEQUENCE</scope>
    <source>
        <strain evidence="8">CBS 578.67</strain>
    </source>
</reference>
<keyword evidence="3 5" id="KW-0378">Hydrolase</keyword>
<dbReference type="OrthoDB" id="10264738at2759"/>
<keyword evidence="6" id="KW-0175">Coiled coil</keyword>
<evidence type="ECO:0000313" key="8">
    <source>
        <dbReference type="EMBL" id="KAF0699800.1"/>
    </source>
</evidence>